<keyword evidence="1" id="KW-0812">Transmembrane</keyword>
<feature type="transmembrane region" description="Helical" evidence="1">
    <location>
        <begin position="47"/>
        <end position="68"/>
    </location>
</feature>
<feature type="transmembrane region" description="Helical" evidence="1">
    <location>
        <begin position="199"/>
        <end position="218"/>
    </location>
</feature>
<feature type="transmembrane region" description="Helical" evidence="1">
    <location>
        <begin position="102"/>
        <end position="124"/>
    </location>
</feature>
<dbReference type="PANTHER" id="PTHR36840:SF1">
    <property type="entry name" value="BLL5714 PROTEIN"/>
    <property type="match status" value="1"/>
</dbReference>
<keyword evidence="1" id="KW-0472">Membrane</keyword>
<dbReference type="Proteomes" id="UP000316968">
    <property type="component" value="Chromosome"/>
</dbReference>
<keyword evidence="3" id="KW-1185">Reference proteome</keyword>
<keyword evidence="1" id="KW-1133">Transmembrane helix</keyword>
<feature type="transmembrane region" description="Helical" evidence="1">
    <location>
        <begin position="224"/>
        <end position="243"/>
    </location>
</feature>
<organism evidence="2 3">
    <name type="scientific">Saccharibacillus brassicae</name>
    <dbReference type="NCBI Taxonomy" id="2583377"/>
    <lineage>
        <taxon>Bacteria</taxon>
        <taxon>Bacillati</taxon>
        <taxon>Bacillota</taxon>
        <taxon>Bacilli</taxon>
        <taxon>Bacillales</taxon>
        <taxon>Paenibacillaceae</taxon>
        <taxon>Saccharibacillus</taxon>
    </lineage>
</organism>
<evidence type="ECO:0000313" key="3">
    <source>
        <dbReference type="Proteomes" id="UP000316968"/>
    </source>
</evidence>
<name>A0A4Y6UTY3_SACBS</name>
<sequence>MASISSIAHKKVTWLELFYDLIYVAAISITAHVLSHSHHGAIAPDLLLKYILIFVPLWWAWTGFTVYVNRFGRDDTVQRIAYFLQMAFVIVMAASINPDFDAYFLAFMLGYVGIRLSTAAMYVRTWLEKDGEPRRIARFLALGFTGGALVSFSSVFVPGDAKFFVLYLGIFADIGLPLLARRRVLGHLPVHHPHLLERYGLATIILLGELILVIVNGLREGHAGAPLIFPALIGFGIAASIWWHYFESSEHIAGEERQSSGQSVIYGHLLTFMSLGLVANVVHYGFHHELTVRNFAWLSLAGFALYAASSAIVFLPGHSPAHVRRSLLRTAAFVLVAAVALPLLPSTDAVYVMLLALFAAYALAEGVVRRRKSAARAA</sequence>
<feature type="transmembrane region" description="Helical" evidence="1">
    <location>
        <begin position="163"/>
        <end position="179"/>
    </location>
</feature>
<dbReference type="InterPro" id="IPR010640">
    <property type="entry name" value="Low_temperature_requirement_A"/>
</dbReference>
<protein>
    <submittedName>
        <fullName evidence="2">Low temperature requirement protein A</fullName>
    </submittedName>
</protein>
<dbReference type="AlphaFoldDB" id="A0A4Y6UTY3"/>
<feature type="transmembrane region" description="Helical" evidence="1">
    <location>
        <begin position="12"/>
        <end position="35"/>
    </location>
</feature>
<dbReference type="RefSeq" id="WP_141447689.1">
    <property type="nucleotide sequence ID" value="NZ_CP041217.1"/>
</dbReference>
<evidence type="ECO:0000256" key="1">
    <source>
        <dbReference type="SAM" id="Phobius"/>
    </source>
</evidence>
<proteinExistence type="predicted"/>
<dbReference type="KEGG" id="saca:FFV09_09940"/>
<dbReference type="OrthoDB" id="9798526at2"/>
<gene>
    <name evidence="2" type="ORF">FFV09_09940</name>
</gene>
<dbReference type="Pfam" id="PF06772">
    <property type="entry name" value="LtrA"/>
    <property type="match status" value="1"/>
</dbReference>
<dbReference type="PANTHER" id="PTHR36840">
    <property type="entry name" value="BLL5714 PROTEIN"/>
    <property type="match status" value="1"/>
</dbReference>
<feature type="transmembrane region" description="Helical" evidence="1">
    <location>
        <begin position="295"/>
        <end position="315"/>
    </location>
</feature>
<dbReference type="EMBL" id="CP041217">
    <property type="protein sequence ID" value="QDH21142.1"/>
    <property type="molecule type" value="Genomic_DNA"/>
</dbReference>
<feature type="transmembrane region" description="Helical" evidence="1">
    <location>
        <begin position="327"/>
        <end position="344"/>
    </location>
</feature>
<reference evidence="2 3" key="1">
    <citation type="submission" date="2019-06" db="EMBL/GenBank/DDBJ databases">
        <title>Saccharibacillus brassicae sp. nov., an endophytic bacterium isolated from Chinese cabbage seeds (Brassica pekinensis).</title>
        <authorList>
            <person name="Jiang L."/>
            <person name="Lee J."/>
            <person name="Kim S.W."/>
        </authorList>
    </citation>
    <scope>NUCLEOTIDE SEQUENCE [LARGE SCALE GENOMIC DNA]</scope>
    <source>
        <strain evidence="3">KCTC 43072 / ATSA2</strain>
    </source>
</reference>
<feature type="transmembrane region" description="Helical" evidence="1">
    <location>
        <begin position="136"/>
        <end position="157"/>
    </location>
</feature>
<accession>A0A4Y6UTY3</accession>
<feature type="transmembrane region" description="Helical" evidence="1">
    <location>
        <begin position="264"/>
        <end position="283"/>
    </location>
</feature>
<evidence type="ECO:0000313" key="2">
    <source>
        <dbReference type="EMBL" id="QDH21142.1"/>
    </source>
</evidence>
<feature type="transmembrane region" description="Helical" evidence="1">
    <location>
        <begin position="80"/>
        <end position="96"/>
    </location>
</feature>
<feature type="transmembrane region" description="Helical" evidence="1">
    <location>
        <begin position="350"/>
        <end position="368"/>
    </location>
</feature>